<comment type="caution">
    <text evidence="2">The sequence shown here is derived from an EMBL/GenBank/DDBJ whole genome shotgun (WGS) entry which is preliminary data.</text>
</comment>
<protein>
    <recommendedName>
        <fullName evidence="4">BZIP domain-containing protein</fullName>
    </recommendedName>
</protein>
<feature type="region of interest" description="Disordered" evidence="1">
    <location>
        <begin position="243"/>
        <end position="317"/>
    </location>
</feature>
<organism evidence="2 3">
    <name type="scientific">Marasmius crinis-equi</name>
    <dbReference type="NCBI Taxonomy" id="585013"/>
    <lineage>
        <taxon>Eukaryota</taxon>
        <taxon>Fungi</taxon>
        <taxon>Dikarya</taxon>
        <taxon>Basidiomycota</taxon>
        <taxon>Agaricomycotina</taxon>
        <taxon>Agaricomycetes</taxon>
        <taxon>Agaricomycetidae</taxon>
        <taxon>Agaricales</taxon>
        <taxon>Marasmiineae</taxon>
        <taxon>Marasmiaceae</taxon>
        <taxon>Marasmius</taxon>
    </lineage>
</organism>
<dbReference type="Proteomes" id="UP001465976">
    <property type="component" value="Unassembled WGS sequence"/>
</dbReference>
<dbReference type="EMBL" id="JBAHYK010000248">
    <property type="protein sequence ID" value="KAL0576090.1"/>
    <property type="molecule type" value="Genomic_DNA"/>
</dbReference>
<feature type="compositionally biased region" description="Basic and acidic residues" evidence="1">
    <location>
        <begin position="91"/>
        <end position="104"/>
    </location>
</feature>
<reference evidence="2 3" key="1">
    <citation type="submission" date="2024-02" db="EMBL/GenBank/DDBJ databases">
        <title>A draft genome for the cacao thread blight pathogen Marasmius crinis-equi.</title>
        <authorList>
            <person name="Cohen S.P."/>
            <person name="Baruah I.K."/>
            <person name="Amoako-Attah I."/>
            <person name="Bukari Y."/>
            <person name="Meinhardt L.W."/>
            <person name="Bailey B.A."/>
        </authorList>
    </citation>
    <scope>NUCLEOTIDE SEQUENCE [LARGE SCALE GENOMIC DNA]</scope>
    <source>
        <strain evidence="2 3">GH-76</strain>
    </source>
</reference>
<proteinExistence type="predicted"/>
<feature type="compositionally biased region" description="Polar residues" evidence="1">
    <location>
        <begin position="54"/>
        <end position="63"/>
    </location>
</feature>
<evidence type="ECO:0000313" key="3">
    <source>
        <dbReference type="Proteomes" id="UP001465976"/>
    </source>
</evidence>
<feature type="region of interest" description="Disordered" evidence="1">
    <location>
        <begin position="1"/>
        <end position="110"/>
    </location>
</feature>
<keyword evidence="3" id="KW-1185">Reference proteome</keyword>
<evidence type="ECO:0000313" key="2">
    <source>
        <dbReference type="EMBL" id="KAL0576090.1"/>
    </source>
</evidence>
<name>A0ABR3FLJ2_9AGAR</name>
<evidence type="ECO:0008006" key="4">
    <source>
        <dbReference type="Google" id="ProtNLM"/>
    </source>
</evidence>
<feature type="compositionally biased region" description="Polar residues" evidence="1">
    <location>
        <begin position="287"/>
        <end position="307"/>
    </location>
</feature>
<sequence>MASGVVDLSPLLIPQSLGKHPREDEPPEQKRAKSRRRKQKVSMDASMSVDEELLQQQWYQNGHVTGGQPVVPQPPRNSRRTVESDNLTPEEAEKRERIRASARERQRKHRALVKERKMKALGLEGGSEIEAQQDNDEYRPLNPEHPLQQYHQMLQETAPPQSHTEGLMYSPPSTTIQLQNEQGQPVNGGQMFATTLLLSFSCAPLLKQHLLDSLRMTNDELASLEPLIAGAWEQWNAQRQNRYEPPQQPFNQSTTPSISESSSSAGSTTNNRKSLVAEEFRARFSRSIGTPTPYQAVSSPSPSSTVIDPTLAEQTDP</sequence>
<evidence type="ECO:0000256" key="1">
    <source>
        <dbReference type="SAM" id="MobiDB-lite"/>
    </source>
</evidence>
<gene>
    <name evidence="2" type="ORF">V5O48_005889</name>
</gene>
<feature type="compositionally biased region" description="Low complexity" evidence="1">
    <location>
        <begin position="253"/>
        <end position="269"/>
    </location>
</feature>
<feature type="compositionally biased region" description="Basic and acidic residues" evidence="1">
    <location>
        <begin position="20"/>
        <end position="31"/>
    </location>
</feature>
<accession>A0ABR3FLJ2</accession>